<dbReference type="RefSeq" id="WP_381613617.1">
    <property type="nucleotide sequence ID" value="NZ_JBHTEB010000001.1"/>
</dbReference>
<proteinExistence type="predicted"/>
<evidence type="ECO:0000256" key="1">
    <source>
        <dbReference type="SAM" id="MobiDB-lite"/>
    </source>
</evidence>
<organism evidence="3 4">
    <name type="scientific">Streptomyces flavalbus</name>
    <dbReference type="NCBI Taxonomy" id="2665155"/>
    <lineage>
        <taxon>Bacteria</taxon>
        <taxon>Bacillati</taxon>
        <taxon>Actinomycetota</taxon>
        <taxon>Actinomycetes</taxon>
        <taxon>Kitasatosporales</taxon>
        <taxon>Streptomycetaceae</taxon>
        <taxon>Streptomyces</taxon>
    </lineage>
</organism>
<dbReference type="CDD" id="cd00093">
    <property type="entry name" value="HTH_XRE"/>
    <property type="match status" value="1"/>
</dbReference>
<protein>
    <submittedName>
        <fullName evidence="3">Helix-turn-helix domain-containing protein</fullName>
    </submittedName>
</protein>
<dbReference type="SUPFAM" id="SSF47413">
    <property type="entry name" value="lambda repressor-like DNA-binding domains"/>
    <property type="match status" value="1"/>
</dbReference>
<sequence length="303" mass="34022">MSPTAPDPHALGAFLRARRAQLDPRECGLPAADSPRRVAGLRREEVAQLAAISVDYYTRLEQGRVRASAPVLATLTRALRLDDDQQRYLYELAHRTHDLPHRRPTPQRVRPAMRRLLDQLKHTPALVLGKRLDVLAWNPTATALYTDFAALPADHRNYLRLMFTDPAIRGLHREWAHDARDAVAALRMEAAADPDDPDLARLVGDLAFQDPDFRTWWAEHHVNSATYGTKRYRHPLVGDLTLDCDTWSGDDGSGQRLMVLTAAPGTPSHDALRILTSWTARRPQPGPDPDARVDPDPARSTHR</sequence>
<accession>A0ABW2WE34</accession>
<gene>
    <name evidence="3" type="ORF">ACFQZ6_26820</name>
</gene>
<reference evidence="4" key="1">
    <citation type="journal article" date="2019" name="Int. J. Syst. Evol. Microbiol.">
        <title>The Global Catalogue of Microorganisms (GCM) 10K type strain sequencing project: providing services to taxonomists for standard genome sequencing and annotation.</title>
        <authorList>
            <consortium name="The Broad Institute Genomics Platform"/>
            <consortium name="The Broad Institute Genome Sequencing Center for Infectious Disease"/>
            <person name="Wu L."/>
            <person name="Ma J."/>
        </authorList>
    </citation>
    <scope>NUCLEOTIDE SEQUENCE [LARGE SCALE GENOMIC DNA]</scope>
    <source>
        <strain evidence="4">CGMCC 4.7400</strain>
    </source>
</reference>
<dbReference type="Gene3D" id="1.10.260.40">
    <property type="entry name" value="lambda repressor-like DNA-binding domains"/>
    <property type="match status" value="1"/>
</dbReference>
<dbReference type="Pfam" id="PF17765">
    <property type="entry name" value="MLTR_LBD"/>
    <property type="match status" value="1"/>
</dbReference>
<dbReference type="PANTHER" id="PTHR35010">
    <property type="entry name" value="BLL4672 PROTEIN-RELATED"/>
    <property type="match status" value="1"/>
</dbReference>
<dbReference type="Gene3D" id="3.30.450.180">
    <property type="match status" value="1"/>
</dbReference>
<dbReference type="InterPro" id="IPR010982">
    <property type="entry name" value="Lambda_DNA-bd_dom_sf"/>
</dbReference>
<dbReference type="Proteomes" id="UP001597023">
    <property type="component" value="Unassembled WGS sequence"/>
</dbReference>
<comment type="caution">
    <text evidence="3">The sequence shown here is derived from an EMBL/GenBank/DDBJ whole genome shotgun (WGS) entry which is preliminary data.</text>
</comment>
<evidence type="ECO:0000313" key="4">
    <source>
        <dbReference type="Proteomes" id="UP001597023"/>
    </source>
</evidence>
<feature type="region of interest" description="Disordered" evidence="1">
    <location>
        <begin position="277"/>
        <end position="303"/>
    </location>
</feature>
<dbReference type="PROSITE" id="PS50943">
    <property type="entry name" value="HTH_CROC1"/>
    <property type="match status" value="1"/>
</dbReference>
<keyword evidence="4" id="KW-1185">Reference proteome</keyword>
<dbReference type="InterPro" id="IPR001387">
    <property type="entry name" value="Cro/C1-type_HTH"/>
</dbReference>
<dbReference type="PANTHER" id="PTHR35010:SF2">
    <property type="entry name" value="BLL4672 PROTEIN"/>
    <property type="match status" value="1"/>
</dbReference>
<feature type="domain" description="HTH cro/C1-type" evidence="2">
    <location>
        <begin position="36"/>
        <end position="86"/>
    </location>
</feature>
<dbReference type="EMBL" id="JBHTEB010000001">
    <property type="protein sequence ID" value="MFD0317765.1"/>
    <property type="molecule type" value="Genomic_DNA"/>
</dbReference>
<dbReference type="SMART" id="SM00530">
    <property type="entry name" value="HTH_XRE"/>
    <property type="match status" value="1"/>
</dbReference>
<evidence type="ECO:0000259" key="2">
    <source>
        <dbReference type="PROSITE" id="PS50943"/>
    </source>
</evidence>
<name>A0ABW2WE34_9ACTN</name>
<feature type="compositionally biased region" description="Basic and acidic residues" evidence="1">
    <location>
        <begin position="289"/>
        <end position="303"/>
    </location>
</feature>
<evidence type="ECO:0000313" key="3">
    <source>
        <dbReference type="EMBL" id="MFD0317765.1"/>
    </source>
</evidence>
<dbReference type="Pfam" id="PF13560">
    <property type="entry name" value="HTH_31"/>
    <property type="match status" value="1"/>
</dbReference>
<dbReference type="InterPro" id="IPR041413">
    <property type="entry name" value="MLTR_LBD"/>
</dbReference>